<dbReference type="PANTHER" id="PTHR30607">
    <property type="entry name" value="POTASSIUM-TRANSPORTING ATPASE A CHAIN"/>
    <property type="match status" value="1"/>
</dbReference>
<feature type="transmembrane region" description="Helical" evidence="9">
    <location>
        <begin position="142"/>
        <end position="160"/>
    </location>
</feature>
<dbReference type="GO" id="GO:0005886">
    <property type="term" value="C:plasma membrane"/>
    <property type="evidence" value="ECO:0007669"/>
    <property type="project" value="UniProtKB-SubCell"/>
</dbReference>
<feature type="transmembrane region" description="Helical" evidence="9">
    <location>
        <begin position="425"/>
        <end position="446"/>
    </location>
</feature>
<keyword evidence="4 9" id="KW-0812">Transmembrane</keyword>
<dbReference type="EMBL" id="RAWG01000044">
    <property type="protein sequence ID" value="RKH44795.1"/>
    <property type="molecule type" value="Genomic_DNA"/>
</dbReference>
<feature type="transmembrane region" description="Helical" evidence="9">
    <location>
        <begin position="66"/>
        <end position="84"/>
    </location>
</feature>
<dbReference type="GO" id="GO:0008556">
    <property type="term" value="F:P-type potassium transmembrane transporter activity"/>
    <property type="evidence" value="ECO:0007669"/>
    <property type="project" value="InterPro"/>
</dbReference>
<keyword evidence="6 9" id="KW-1133">Transmembrane helix</keyword>
<comment type="function">
    <text evidence="9">Part of the high-affinity ATP-driven potassium transport (or Kdp) system, which catalyzes the hydrolysis of ATP coupled with the electrogenic transport of potassium into the cytoplasm. This subunit binds the extracellular potassium ions and delivers the ions to the membrane domain of KdpB through an intramembrane tunnel.</text>
</comment>
<dbReference type="PIRSF" id="PIRSF001294">
    <property type="entry name" value="K_ATPaseA"/>
    <property type="match status" value="1"/>
</dbReference>
<evidence type="ECO:0000256" key="6">
    <source>
        <dbReference type="ARBA" id="ARBA00022989"/>
    </source>
</evidence>
<dbReference type="HAMAP" id="MF_00275">
    <property type="entry name" value="KdpA"/>
    <property type="match status" value="1"/>
</dbReference>
<protein>
    <recommendedName>
        <fullName evidence="9">Potassium-transporting ATPase potassium-binding subunit</fullName>
    </recommendedName>
    <alternativeName>
        <fullName evidence="9">ATP phosphohydrolase [potassium-transporting] A chain</fullName>
    </alternativeName>
    <alternativeName>
        <fullName evidence="9">Potassium-binding and translocating subunit A</fullName>
    </alternativeName>
    <alternativeName>
        <fullName evidence="9">Potassium-translocating ATPase A chain</fullName>
    </alternativeName>
</protein>
<keyword evidence="5 9" id="KW-0630">Potassium</keyword>
<evidence type="ECO:0000313" key="11">
    <source>
        <dbReference type="Proteomes" id="UP000273405"/>
    </source>
</evidence>
<evidence type="ECO:0000256" key="2">
    <source>
        <dbReference type="ARBA" id="ARBA00022475"/>
    </source>
</evidence>
<evidence type="ECO:0000256" key="3">
    <source>
        <dbReference type="ARBA" id="ARBA00022538"/>
    </source>
</evidence>
<dbReference type="PANTHER" id="PTHR30607:SF2">
    <property type="entry name" value="POTASSIUM-TRANSPORTING ATPASE POTASSIUM-BINDING SUBUNIT"/>
    <property type="match status" value="1"/>
</dbReference>
<comment type="similarity">
    <text evidence="9">Belongs to the KdpA family.</text>
</comment>
<dbReference type="OrthoDB" id="9763796at2"/>
<dbReference type="InterPro" id="IPR004623">
    <property type="entry name" value="KdpA"/>
</dbReference>
<evidence type="ECO:0000256" key="5">
    <source>
        <dbReference type="ARBA" id="ARBA00022958"/>
    </source>
</evidence>
<keyword evidence="11" id="KW-1185">Reference proteome</keyword>
<evidence type="ECO:0000256" key="7">
    <source>
        <dbReference type="ARBA" id="ARBA00023065"/>
    </source>
</evidence>
<dbReference type="Pfam" id="PF03814">
    <property type="entry name" value="KdpA"/>
    <property type="match status" value="1"/>
</dbReference>
<evidence type="ECO:0000256" key="9">
    <source>
        <dbReference type="HAMAP-Rule" id="MF_00275"/>
    </source>
</evidence>
<dbReference type="GO" id="GO:0030955">
    <property type="term" value="F:potassium ion binding"/>
    <property type="evidence" value="ECO:0007669"/>
    <property type="project" value="UniProtKB-UniRule"/>
</dbReference>
<accession>A0A3A8NUG5</accession>
<comment type="subunit">
    <text evidence="9">The system is composed of three essential subunits: KdpA, KdpB and KdpC.</text>
</comment>
<feature type="transmembrane region" description="Helical" evidence="9">
    <location>
        <begin position="261"/>
        <end position="278"/>
    </location>
</feature>
<dbReference type="AlphaFoldDB" id="A0A3A8NUG5"/>
<sequence>MTATGWLQTLLFFALVLALTKPVGGYLFRVFEAGTQPLPRLLGPVERALLRLCGVDREREQTWGQYTVALLAFSLLGVLILYVLQRLQHVLPFNPQGLPAVGPELAFNTAASFVANTNWQSYAGESTMSYATQMVGLTWQNFVSAAAGLGVALALARGLTRRPGPEGRKTLGNFWVDLVRGTLYVLLPLSFVAALFFVSQGVLQNLAPYHGVTTVEGVKQTLAFGPVASQEAIKMLGTNGGGFFNANSAHPFENPTPLTNLVQLLLIFLLPAGLTYTYGKMTGDTKQGWVLFAAMSVLFLGGAGASYAAESQPNPALASAQVVQAGNLEGKEARFGVAASALFATVTTDASCGAVNAMHDSFTALGGLVPLVNMQLGEVIFGGVGAGLYGILVMAVLAVFIAGLMVGRTPEFLGKKIEAREMKLAMLYVLVFPLVILGLSAVAAVIPQGTSSLNNAGPHGLSEILYAFTSGVANNGSAFAGLNANTPFWNVSLGMSMLAGRFLMMVPVLALAGSLVGKKVVAPGPGTFPTEGVLFTGLLVSVVLIVGALTFFPALSLGPIVEHFLGAAGKVY</sequence>
<organism evidence="10 11">
    <name type="scientific">Corallococcus sicarius</name>
    <dbReference type="NCBI Taxonomy" id="2316726"/>
    <lineage>
        <taxon>Bacteria</taxon>
        <taxon>Pseudomonadati</taxon>
        <taxon>Myxococcota</taxon>
        <taxon>Myxococcia</taxon>
        <taxon>Myxococcales</taxon>
        <taxon>Cystobacterineae</taxon>
        <taxon>Myxococcaceae</taxon>
        <taxon>Corallococcus</taxon>
    </lineage>
</organism>
<evidence type="ECO:0000256" key="8">
    <source>
        <dbReference type="ARBA" id="ARBA00023136"/>
    </source>
</evidence>
<keyword evidence="7 9" id="KW-0406">Ion transport</keyword>
<keyword evidence="2 9" id="KW-1003">Cell membrane</keyword>
<name>A0A3A8NUG5_9BACT</name>
<dbReference type="RefSeq" id="WP_120624951.1">
    <property type="nucleotide sequence ID" value="NZ_RAWG01000044.1"/>
</dbReference>
<evidence type="ECO:0000256" key="4">
    <source>
        <dbReference type="ARBA" id="ARBA00022692"/>
    </source>
</evidence>
<keyword evidence="3 9" id="KW-0633">Potassium transport</keyword>
<keyword evidence="1 9" id="KW-0813">Transport</keyword>
<dbReference type="GO" id="GO:0016787">
    <property type="term" value="F:hydrolase activity"/>
    <property type="evidence" value="ECO:0007669"/>
    <property type="project" value="UniProtKB-KW"/>
</dbReference>
<dbReference type="NCBIfam" id="TIGR00680">
    <property type="entry name" value="kdpA"/>
    <property type="match status" value="1"/>
</dbReference>
<proteinExistence type="inferred from homology"/>
<comment type="caution">
    <text evidence="9">Lacks conserved residue(s) required for the propagation of feature annotation.</text>
</comment>
<keyword evidence="10" id="KW-0378">Hydrolase</keyword>
<feature type="transmembrane region" description="Helical" evidence="9">
    <location>
        <begin position="498"/>
        <end position="521"/>
    </location>
</feature>
<gene>
    <name evidence="9 10" type="primary">kdpA</name>
    <name evidence="10" type="ORF">D7X12_09530</name>
</gene>
<feature type="transmembrane region" description="Helical" evidence="9">
    <location>
        <begin position="533"/>
        <end position="555"/>
    </location>
</feature>
<comment type="subcellular location">
    <subcellularLocation>
        <location evidence="9">Cell membrane</location>
        <topology evidence="9">Multi-pass membrane protein</topology>
    </subcellularLocation>
</comment>
<reference evidence="11" key="1">
    <citation type="submission" date="2018-09" db="EMBL/GenBank/DDBJ databases">
        <authorList>
            <person name="Livingstone P.G."/>
            <person name="Whitworth D.E."/>
        </authorList>
    </citation>
    <scope>NUCLEOTIDE SEQUENCE [LARGE SCALE GENOMIC DNA]</scope>
    <source>
        <strain evidence="11">CA040B</strain>
    </source>
</reference>
<evidence type="ECO:0000313" key="10">
    <source>
        <dbReference type="EMBL" id="RKH44795.1"/>
    </source>
</evidence>
<feature type="transmembrane region" description="Helical" evidence="9">
    <location>
        <begin position="181"/>
        <end position="203"/>
    </location>
</feature>
<dbReference type="Proteomes" id="UP000273405">
    <property type="component" value="Unassembled WGS sequence"/>
</dbReference>
<feature type="transmembrane region" description="Helical" evidence="9">
    <location>
        <begin position="290"/>
        <end position="309"/>
    </location>
</feature>
<comment type="caution">
    <text evidence="10">The sequence shown here is derived from an EMBL/GenBank/DDBJ whole genome shotgun (WGS) entry which is preliminary data.</text>
</comment>
<keyword evidence="8 9" id="KW-0472">Membrane</keyword>
<evidence type="ECO:0000256" key="1">
    <source>
        <dbReference type="ARBA" id="ARBA00022448"/>
    </source>
</evidence>
<feature type="transmembrane region" description="Helical" evidence="9">
    <location>
        <begin position="379"/>
        <end position="404"/>
    </location>
</feature>